<comment type="caution">
    <text evidence="2">The sequence shown here is derived from an EMBL/GenBank/DDBJ whole genome shotgun (WGS) entry which is preliminary data.</text>
</comment>
<dbReference type="AlphaFoldDB" id="A0AA90V1S6"/>
<evidence type="ECO:0000313" key="2">
    <source>
        <dbReference type="EMBL" id="MQN84717.1"/>
    </source>
</evidence>
<evidence type="ECO:0000313" key="3">
    <source>
        <dbReference type="Proteomes" id="UP000421408"/>
    </source>
</evidence>
<dbReference type="Proteomes" id="UP000421408">
    <property type="component" value="Unassembled WGS sequence"/>
</dbReference>
<proteinExistence type="predicted"/>
<accession>A0AA90V1S6</accession>
<sequence length="402" mass="43958">MNKFLRYSLSLVLAFVASVTFAQEVTFDFDNDYKTLFPELTGTSSSTSKDGDITKTMTCTTNGISVAVSAKTSGPNENRIWSSSPRLRMYSGTLTIQAPADKKIASIDIINKKWNDNNNADVGTNNKGSWTGDANKVVYTIAGNTQIKSIKVTLAGTKIEYTDAASVKELLANNKEAKDYINLKLTNAKVLYVNSYKGTVNTYVREGDTAIEMRTLGIDMPVNSIISGTVKVNLAYDAGIPYLSASKETNGENLKITESNEAAEPVIATVKDILDGKYTNDLIKIKEFTFSKEEYTTGKFNYYANDGENKIMIYDKFSGIGGVSKLTEGEKYTLTGIFGVIFKNIPEVLPIKAVEKFEPTGITNITTDEAAKNAPVYNLAGQKVTKAYKGVVIKNGKKMIQK</sequence>
<evidence type="ECO:0008006" key="4">
    <source>
        <dbReference type="Google" id="ProtNLM"/>
    </source>
</evidence>
<dbReference type="EMBL" id="VZCC01000094">
    <property type="protein sequence ID" value="MQN84717.1"/>
    <property type="molecule type" value="Genomic_DNA"/>
</dbReference>
<feature type="signal peptide" evidence="1">
    <location>
        <begin position="1"/>
        <end position="22"/>
    </location>
</feature>
<gene>
    <name evidence="2" type="ORF">F7D74_12200</name>
</gene>
<reference evidence="3" key="1">
    <citation type="submission" date="2019-09" db="EMBL/GenBank/DDBJ databases">
        <title>Distinct polysaccharide growth profiles of human intestinal Prevotella copri isolates.</title>
        <authorList>
            <person name="Fehlner-Peach H."/>
            <person name="Magnabosco C."/>
            <person name="Raghavan V."/>
            <person name="Scher J.U."/>
            <person name="Tett A."/>
            <person name="Cox L.M."/>
            <person name="Gottsegen C."/>
            <person name="Watters A."/>
            <person name="Wiltshire- Gordon J.D."/>
            <person name="Segata N."/>
            <person name="Bonneau R."/>
            <person name="Littman D.R."/>
        </authorList>
    </citation>
    <scope>NUCLEOTIDE SEQUENCE [LARGE SCALE GENOMIC DNA]</scope>
    <source>
        <strain evidence="3">iAA108</strain>
    </source>
</reference>
<protein>
    <recommendedName>
        <fullName evidence="4">Lipocalin-like domain-containing protein</fullName>
    </recommendedName>
</protein>
<keyword evidence="1" id="KW-0732">Signal</keyword>
<organism evidence="2 3">
    <name type="scientific">Segatella copri</name>
    <dbReference type="NCBI Taxonomy" id="165179"/>
    <lineage>
        <taxon>Bacteria</taxon>
        <taxon>Pseudomonadati</taxon>
        <taxon>Bacteroidota</taxon>
        <taxon>Bacteroidia</taxon>
        <taxon>Bacteroidales</taxon>
        <taxon>Prevotellaceae</taxon>
        <taxon>Segatella</taxon>
    </lineage>
</organism>
<feature type="chain" id="PRO_5041660920" description="Lipocalin-like domain-containing protein" evidence="1">
    <location>
        <begin position="23"/>
        <end position="402"/>
    </location>
</feature>
<dbReference type="RefSeq" id="WP_153119356.1">
    <property type="nucleotide sequence ID" value="NZ_VZCC01000094.1"/>
</dbReference>
<name>A0AA90V1S6_9BACT</name>
<evidence type="ECO:0000256" key="1">
    <source>
        <dbReference type="SAM" id="SignalP"/>
    </source>
</evidence>